<keyword evidence="4 7" id="KW-0238">DNA-binding</keyword>
<dbReference type="InterPro" id="IPR036271">
    <property type="entry name" value="Tet_transcr_reg_TetR-rel_C_sf"/>
</dbReference>
<dbReference type="EMBL" id="AQHF01000034">
    <property type="protein sequence ID" value="MBE0348865.1"/>
    <property type="molecule type" value="Genomic_DNA"/>
</dbReference>
<gene>
    <name evidence="7 10" type="primary">betI</name>
    <name evidence="10" type="ORF">PPEP_b0718</name>
</gene>
<evidence type="ECO:0000256" key="5">
    <source>
        <dbReference type="ARBA" id="ARBA00023163"/>
    </source>
</evidence>
<evidence type="ECO:0000256" key="1">
    <source>
        <dbReference type="ARBA" id="ARBA00004719"/>
    </source>
</evidence>
<dbReference type="PROSITE" id="PS01081">
    <property type="entry name" value="HTH_TETR_1"/>
    <property type="match status" value="1"/>
</dbReference>
<dbReference type="GO" id="GO:0000976">
    <property type="term" value="F:transcription cis-regulatory region binding"/>
    <property type="evidence" value="ECO:0007669"/>
    <property type="project" value="TreeGrafter"/>
</dbReference>
<comment type="pathway">
    <text evidence="1 7">Amine and polyamine biosynthesis; betaine biosynthesis via choline pathway [regulation].</text>
</comment>
<evidence type="ECO:0000256" key="2">
    <source>
        <dbReference type="ARBA" id="ARBA00022491"/>
    </source>
</evidence>
<dbReference type="HAMAP" id="MF_00768">
    <property type="entry name" value="HTH_type_BetI"/>
    <property type="match status" value="1"/>
</dbReference>
<dbReference type="GO" id="GO:0019285">
    <property type="term" value="P:glycine betaine biosynthetic process from choline"/>
    <property type="evidence" value="ECO:0007669"/>
    <property type="project" value="UniProtKB-UniRule"/>
</dbReference>
<dbReference type="AlphaFoldDB" id="A0A8I0N172"/>
<dbReference type="Pfam" id="PF13977">
    <property type="entry name" value="TetR_C_6"/>
    <property type="match status" value="1"/>
</dbReference>
<comment type="function">
    <text evidence="6">Repressor involved in the biosynthesis of the osmoprotectant glycine betaine. It represses transcription of the choline transporter BetT and the genes of BetAB involved in the synthesis of glycine betaine.</text>
</comment>
<evidence type="ECO:0000256" key="7">
    <source>
        <dbReference type="HAMAP-Rule" id="MF_00768"/>
    </source>
</evidence>
<dbReference type="GO" id="GO:0045892">
    <property type="term" value="P:negative regulation of DNA-templated transcription"/>
    <property type="evidence" value="ECO:0007669"/>
    <property type="project" value="UniProtKB-UniRule"/>
</dbReference>
<organism evidence="10 11">
    <name type="scientific">Pseudoalteromonas peptidolytica F12-50-A1</name>
    <dbReference type="NCBI Taxonomy" id="1315280"/>
    <lineage>
        <taxon>Bacteria</taxon>
        <taxon>Pseudomonadati</taxon>
        <taxon>Pseudomonadota</taxon>
        <taxon>Gammaproteobacteria</taxon>
        <taxon>Alteromonadales</taxon>
        <taxon>Pseudoalteromonadaceae</taxon>
        <taxon>Pseudoalteromonas</taxon>
    </lineage>
</organism>
<dbReference type="PRINTS" id="PR00455">
    <property type="entry name" value="HTHTETR"/>
</dbReference>
<dbReference type="PANTHER" id="PTHR30055:SF234">
    <property type="entry name" value="HTH-TYPE TRANSCRIPTIONAL REGULATOR BETI"/>
    <property type="match status" value="1"/>
</dbReference>
<dbReference type="Proteomes" id="UP000660708">
    <property type="component" value="Unassembled WGS sequence"/>
</dbReference>
<evidence type="ECO:0000256" key="3">
    <source>
        <dbReference type="ARBA" id="ARBA00023015"/>
    </source>
</evidence>
<evidence type="ECO:0000256" key="8">
    <source>
        <dbReference type="PROSITE-ProRule" id="PRU00335"/>
    </source>
</evidence>
<accession>A0A8I0N172</accession>
<dbReference type="SUPFAM" id="SSF46689">
    <property type="entry name" value="Homeodomain-like"/>
    <property type="match status" value="1"/>
</dbReference>
<evidence type="ECO:0000259" key="9">
    <source>
        <dbReference type="PROSITE" id="PS50977"/>
    </source>
</evidence>
<dbReference type="NCBIfam" id="NF001978">
    <property type="entry name" value="PRK00767.1"/>
    <property type="match status" value="1"/>
</dbReference>
<comment type="caution">
    <text evidence="10">The sequence shown here is derived from an EMBL/GenBank/DDBJ whole genome shotgun (WGS) entry which is preliminary data.</text>
</comment>
<evidence type="ECO:0000313" key="11">
    <source>
        <dbReference type="Proteomes" id="UP000660708"/>
    </source>
</evidence>
<dbReference type="Pfam" id="PF00440">
    <property type="entry name" value="TetR_N"/>
    <property type="match status" value="1"/>
</dbReference>
<dbReference type="InterPro" id="IPR017757">
    <property type="entry name" value="Tscrpt_rep_BetI"/>
</dbReference>
<sequence>MNGQLIKAMPKVGMEPVRRQQLIDATLESVAELGLQATTINSISKRAGLSSGIISHYFGGKQGLIEATVRYLLNSLKYSLLDKTYGGCSAEQRLMYIVEANFAMVQQQSNTTRTWLSFWAQSMHDNELHRLQHVNSRRLQSNLAVSLAAFMPRAEAKEAAELAAGMIDGLWLRAVLSKADHHAFHHSETLAKRYIQSLIKQFGG</sequence>
<keyword evidence="2 7" id="KW-0678">Repressor</keyword>
<feature type="DNA-binding region" description="H-T-H motif" evidence="7 8">
    <location>
        <begin position="39"/>
        <end position="58"/>
    </location>
</feature>
<keyword evidence="3 7" id="KW-0805">Transcription regulation</keyword>
<reference evidence="10 11" key="1">
    <citation type="submission" date="2015-06" db="EMBL/GenBank/DDBJ databases">
        <title>Genome sequence of Pseudoalteromonas peptidolytica.</title>
        <authorList>
            <person name="Xie B.-B."/>
            <person name="Rong J.-C."/>
            <person name="Qin Q.-L."/>
            <person name="Zhang Y.-Z."/>
        </authorList>
    </citation>
    <scope>NUCLEOTIDE SEQUENCE [LARGE SCALE GENOMIC DNA]</scope>
    <source>
        <strain evidence="10 11">F12-50-A1</strain>
    </source>
</reference>
<dbReference type="InterPro" id="IPR001647">
    <property type="entry name" value="HTH_TetR"/>
</dbReference>
<evidence type="ECO:0000256" key="4">
    <source>
        <dbReference type="ARBA" id="ARBA00023125"/>
    </source>
</evidence>
<evidence type="ECO:0000256" key="6">
    <source>
        <dbReference type="ARBA" id="ARBA00024936"/>
    </source>
</evidence>
<dbReference type="UniPathway" id="UPA00529"/>
<name>A0A8I0N172_9GAMM</name>
<dbReference type="SUPFAM" id="SSF48498">
    <property type="entry name" value="Tetracyclin repressor-like, C-terminal domain"/>
    <property type="match status" value="1"/>
</dbReference>
<dbReference type="NCBIfam" id="TIGR03384">
    <property type="entry name" value="betaine_BetI"/>
    <property type="match status" value="1"/>
</dbReference>
<feature type="domain" description="HTH tetR-type" evidence="9">
    <location>
        <begin position="16"/>
        <end position="76"/>
    </location>
</feature>
<protein>
    <recommendedName>
        <fullName evidence="7">HTH-type transcriptional regulator BetI</fullName>
    </recommendedName>
</protein>
<dbReference type="InterPro" id="IPR023772">
    <property type="entry name" value="DNA-bd_HTH_TetR-type_CS"/>
</dbReference>
<evidence type="ECO:0000313" key="10">
    <source>
        <dbReference type="EMBL" id="MBE0348865.1"/>
    </source>
</evidence>
<dbReference type="Gene3D" id="1.10.357.10">
    <property type="entry name" value="Tetracycline Repressor, domain 2"/>
    <property type="match status" value="1"/>
</dbReference>
<dbReference type="GO" id="GO:0003700">
    <property type="term" value="F:DNA-binding transcription factor activity"/>
    <property type="evidence" value="ECO:0007669"/>
    <property type="project" value="UniProtKB-UniRule"/>
</dbReference>
<comment type="function">
    <text evidence="7">Repressor involved in choline regulation of the bet genes.</text>
</comment>
<keyword evidence="5 7" id="KW-0804">Transcription</keyword>
<dbReference type="InterPro" id="IPR050109">
    <property type="entry name" value="HTH-type_TetR-like_transc_reg"/>
</dbReference>
<dbReference type="PANTHER" id="PTHR30055">
    <property type="entry name" value="HTH-TYPE TRANSCRIPTIONAL REGULATOR RUTR"/>
    <property type="match status" value="1"/>
</dbReference>
<dbReference type="PROSITE" id="PS50977">
    <property type="entry name" value="HTH_TETR_2"/>
    <property type="match status" value="1"/>
</dbReference>
<keyword evidence="11" id="KW-1185">Reference proteome</keyword>
<dbReference type="InterPro" id="IPR009057">
    <property type="entry name" value="Homeodomain-like_sf"/>
</dbReference>
<dbReference type="InterPro" id="IPR039538">
    <property type="entry name" value="BetI_C"/>
</dbReference>
<proteinExistence type="inferred from homology"/>